<gene>
    <name evidence="1" type="ORF">TTAC_LOCUS3609</name>
</gene>
<evidence type="ECO:0000313" key="2">
    <source>
        <dbReference type="Proteomes" id="UP000274429"/>
    </source>
</evidence>
<sequence length="130" mass="14683">MLYSLRRCLTAMSINPPVALTLRLQEAVDRWPIDPTKKHRDIRIYLEQRARHLIVSDTPWEKLEQEADCLERLASNVYRDRYPIPQGLGGPSPIVAATGLDLPSITAILSTGDDSMPKKGLVSRLLRFFG</sequence>
<dbReference type="EMBL" id="UYWX01002720">
    <property type="protein sequence ID" value="VDM22965.1"/>
    <property type="molecule type" value="Genomic_DNA"/>
</dbReference>
<accession>A0A0R3WS84</accession>
<evidence type="ECO:0000313" key="3">
    <source>
        <dbReference type="WBParaSite" id="TTAC_0000362401-mRNA-1"/>
    </source>
</evidence>
<name>A0A0R3WS84_HYDTA</name>
<evidence type="ECO:0000313" key="1">
    <source>
        <dbReference type="EMBL" id="VDM22965.1"/>
    </source>
</evidence>
<dbReference type="AlphaFoldDB" id="A0A0R3WS84"/>
<dbReference type="Proteomes" id="UP000274429">
    <property type="component" value="Unassembled WGS sequence"/>
</dbReference>
<proteinExistence type="predicted"/>
<dbReference type="WBParaSite" id="TTAC_0000362401-mRNA-1">
    <property type="protein sequence ID" value="TTAC_0000362401-mRNA-1"/>
    <property type="gene ID" value="TTAC_0000362401"/>
</dbReference>
<keyword evidence="2" id="KW-1185">Reference proteome</keyword>
<dbReference type="OrthoDB" id="6266314at2759"/>
<protein>
    <submittedName>
        <fullName evidence="3">DUF29 domain-containing protein</fullName>
    </submittedName>
</protein>
<organism evidence="3">
    <name type="scientific">Hydatigena taeniaeformis</name>
    <name type="common">Feline tapeworm</name>
    <name type="synonym">Taenia taeniaeformis</name>
    <dbReference type="NCBI Taxonomy" id="6205"/>
    <lineage>
        <taxon>Eukaryota</taxon>
        <taxon>Metazoa</taxon>
        <taxon>Spiralia</taxon>
        <taxon>Lophotrochozoa</taxon>
        <taxon>Platyhelminthes</taxon>
        <taxon>Cestoda</taxon>
        <taxon>Eucestoda</taxon>
        <taxon>Cyclophyllidea</taxon>
        <taxon>Taeniidae</taxon>
        <taxon>Hydatigera</taxon>
    </lineage>
</organism>
<dbReference type="Pfam" id="PF20180">
    <property type="entry name" value="UQCC2_CBP6"/>
    <property type="match status" value="1"/>
</dbReference>
<reference evidence="1 2" key="2">
    <citation type="submission" date="2018-11" db="EMBL/GenBank/DDBJ databases">
        <authorList>
            <consortium name="Pathogen Informatics"/>
        </authorList>
    </citation>
    <scope>NUCLEOTIDE SEQUENCE [LARGE SCALE GENOMIC DNA]</scope>
</reference>
<reference evidence="3" key="1">
    <citation type="submission" date="2017-02" db="UniProtKB">
        <authorList>
            <consortium name="WormBaseParasite"/>
        </authorList>
    </citation>
    <scope>IDENTIFICATION</scope>
</reference>